<evidence type="ECO:0000313" key="2">
    <source>
        <dbReference type="EMBL" id="KAK3267483.1"/>
    </source>
</evidence>
<evidence type="ECO:0000256" key="1">
    <source>
        <dbReference type="SAM" id="MobiDB-lite"/>
    </source>
</evidence>
<comment type="caution">
    <text evidence="2">The sequence shown here is derived from an EMBL/GenBank/DDBJ whole genome shotgun (WGS) entry which is preliminary data.</text>
</comment>
<dbReference type="Proteomes" id="UP001190700">
    <property type="component" value="Unassembled WGS sequence"/>
</dbReference>
<keyword evidence="3" id="KW-1185">Reference proteome</keyword>
<evidence type="ECO:0000313" key="3">
    <source>
        <dbReference type="Proteomes" id="UP001190700"/>
    </source>
</evidence>
<protein>
    <submittedName>
        <fullName evidence="2">Uncharacterized protein</fullName>
    </submittedName>
</protein>
<organism evidence="2 3">
    <name type="scientific">Cymbomonas tetramitiformis</name>
    <dbReference type="NCBI Taxonomy" id="36881"/>
    <lineage>
        <taxon>Eukaryota</taxon>
        <taxon>Viridiplantae</taxon>
        <taxon>Chlorophyta</taxon>
        <taxon>Pyramimonadophyceae</taxon>
        <taxon>Pyramimonadales</taxon>
        <taxon>Pyramimonadaceae</taxon>
        <taxon>Cymbomonas</taxon>
    </lineage>
</organism>
<proteinExistence type="predicted"/>
<reference evidence="2 3" key="1">
    <citation type="journal article" date="2015" name="Genome Biol. Evol.">
        <title>Comparative Genomics of a Bacterivorous Green Alga Reveals Evolutionary Causalities and Consequences of Phago-Mixotrophic Mode of Nutrition.</title>
        <authorList>
            <person name="Burns J.A."/>
            <person name="Paasch A."/>
            <person name="Narechania A."/>
            <person name="Kim E."/>
        </authorList>
    </citation>
    <scope>NUCLEOTIDE SEQUENCE [LARGE SCALE GENOMIC DNA]</scope>
    <source>
        <strain evidence="2 3">PLY_AMNH</strain>
    </source>
</reference>
<accession>A0AAE0L0E0</accession>
<name>A0AAE0L0E0_9CHLO</name>
<feature type="region of interest" description="Disordered" evidence="1">
    <location>
        <begin position="94"/>
        <end position="120"/>
    </location>
</feature>
<dbReference type="AlphaFoldDB" id="A0AAE0L0E0"/>
<dbReference type="EMBL" id="LGRX02012384">
    <property type="protein sequence ID" value="KAK3267483.1"/>
    <property type="molecule type" value="Genomic_DNA"/>
</dbReference>
<sequence>VSSVGTGGVHAGGRFGAGYSASVPVIVGPVAQRHVGAGHAGYHKWVRGESVEVPEGRAGATHPDLAAGAAVASAEGTHIGHATGAAAASDAAGVATSCTPTPPEYADESEGVADEDEGVAYEDEGVADEDEYRDYERMRSTCGVVIIIKVLEVFAVVQVGHE</sequence>
<gene>
    <name evidence="2" type="ORF">CYMTET_23962</name>
</gene>
<feature type="non-terminal residue" evidence="2">
    <location>
        <position position="1"/>
    </location>
</feature>
<feature type="compositionally biased region" description="Acidic residues" evidence="1">
    <location>
        <begin position="105"/>
        <end position="120"/>
    </location>
</feature>